<accession>A0A4C1W9H7</accession>
<keyword evidence="3" id="KW-1185">Reference proteome</keyword>
<name>A0A4C1W9H7_EUMVA</name>
<dbReference type="Proteomes" id="UP000299102">
    <property type="component" value="Unassembled WGS sequence"/>
</dbReference>
<protein>
    <submittedName>
        <fullName evidence="2">Uncharacterized protein</fullName>
    </submittedName>
</protein>
<evidence type="ECO:0000256" key="1">
    <source>
        <dbReference type="SAM" id="MobiDB-lite"/>
    </source>
</evidence>
<evidence type="ECO:0000313" key="2">
    <source>
        <dbReference type="EMBL" id="GBP46794.1"/>
    </source>
</evidence>
<proteinExistence type="predicted"/>
<organism evidence="2 3">
    <name type="scientific">Eumeta variegata</name>
    <name type="common">Bagworm moth</name>
    <name type="synonym">Eumeta japonica</name>
    <dbReference type="NCBI Taxonomy" id="151549"/>
    <lineage>
        <taxon>Eukaryota</taxon>
        <taxon>Metazoa</taxon>
        <taxon>Ecdysozoa</taxon>
        <taxon>Arthropoda</taxon>
        <taxon>Hexapoda</taxon>
        <taxon>Insecta</taxon>
        <taxon>Pterygota</taxon>
        <taxon>Neoptera</taxon>
        <taxon>Endopterygota</taxon>
        <taxon>Lepidoptera</taxon>
        <taxon>Glossata</taxon>
        <taxon>Ditrysia</taxon>
        <taxon>Tineoidea</taxon>
        <taxon>Psychidae</taxon>
        <taxon>Oiketicinae</taxon>
        <taxon>Eumeta</taxon>
    </lineage>
</organism>
<reference evidence="2 3" key="1">
    <citation type="journal article" date="2019" name="Commun. Biol.">
        <title>The bagworm genome reveals a unique fibroin gene that provides high tensile strength.</title>
        <authorList>
            <person name="Kono N."/>
            <person name="Nakamura H."/>
            <person name="Ohtoshi R."/>
            <person name="Tomita M."/>
            <person name="Numata K."/>
            <person name="Arakawa K."/>
        </authorList>
    </citation>
    <scope>NUCLEOTIDE SEQUENCE [LARGE SCALE GENOMIC DNA]</scope>
</reference>
<feature type="compositionally biased region" description="Polar residues" evidence="1">
    <location>
        <begin position="67"/>
        <end position="79"/>
    </location>
</feature>
<sequence length="120" mass="12778">MYDGQYAVVEVDELVGGHCPPEESVRALPASWVHVRYLMEGKRCDGDGSGLMEDNGGGTMEKGSGSPELSPTGRNVTTDTVTSRYNYSDFLEHIRDGLIFGSGPLGAEKGAETASLFTST</sequence>
<evidence type="ECO:0000313" key="3">
    <source>
        <dbReference type="Proteomes" id="UP000299102"/>
    </source>
</evidence>
<dbReference type="EMBL" id="BGZK01000489">
    <property type="protein sequence ID" value="GBP46794.1"/>
    <property type="molecule type" value="Genomic_DNA"/>
</dbReference>
<dbReference type="AlphaFoldDB" id="A0A4C1W9H7"/>
<feature type="region of interest" description="Disordered" evidence="1">
    <location>
        <begin position="46"/>
        <end position="79"/>
    </location>
</feature>
<gene>
    <name evidence="2" type="ORF">EVAR_10762_1</name>
</gene>
<comment type="caution">
    <text evidence="2">The sequence shown here is derived from an EMBL/GenBank/DDBJ whole genome shotgun (WGS) entry which is preliminary data.</text>
</comment>